<dbReference type="Proteomes" id="UP000295506">
    <property type="component" value="Unassembled WGS sequence"/>
</dbReference>
<evidence type="ECO:0000256" key="6">
    <source>
        <dbReference type="PIRSR" id="PIRSR004692-3"/>
    </source>
</evidence>
<dbReference type="SMART" id="SM00116">
    <property type="entry name" value="CBS"/>
    <property type="match status" value="2"/>
</dbReference>
<dbReference type="GO" id="GO:0097367">
    <property type="term" value="F:carbohydrate derivative binding"/>
    <property type="evidence" value="ECO:0007669"/>
    <property type="project" value="InterPro"/>
</dbReference>
<dbReference type="InterPro" id="IPR046342">
    <property type="entry name" value="CBS_dom_sf"/>
</dbReference>
<dbReference type="GO" id="GO:0019146">
    <property type="term" value="F:arabinose-5-phosphate isomerase activity"/>
    <property type="evidence" value="ECO:0007669"/>
    <property type="project" value="UniProtKB-ARBA"/>
</dbReference>
<feature type="domain" description="CBS" evidence="8">
    <location>
        <begin position="274"/>
        <end position="334"/>
    </location>
</feature>
<dbReference type="EMBL" id="CP014206">
    <property type="protein sequence ID" value="AMK11329.1"/>
    <property type="molecule type" value="Genomic_DNA"/>
</dbReference>
<evidence type="ECO:0000313" key="12">
    <source>
        <dbReference type="Proteomes" id="UP000055611"/>
    </source>
</evidence>
<feature type="domain" description="CBS" evidence="8">
    <location>
        <begin position="208"/>
        <end position="266"/>
    </location>
</feature>
<dbReference type="GO" id="GO:0005975">
    <property type="term" value="P:carbohydrate metabolic process"/>
    <property type="evidence" value="ECO:0007669"/>
    <property type="project" value="InterPro"/>
</dbReference>
<evidence type="ECO:0000256" key="3">
    <source>
        <dbReference type="ARBA" id="ARBA00023122"/>
    </source>
</evidence>
<dbReference type="SUPFAM" id="SSF53697">
    <property type="entry name" value="SIS domain"/>
    <property type="match status" value="1"/>
</dbReference>
<dbReference type="InterPro" id="IPR050986">
    <property type="entry name" value="GutQ/KpsF_isomerases"/>
</dbReference>
<dbReference type="Gene3D" id="3.10.580.10">
    <property type="entry name" value="CBS-domain"/>
    <property type="match status" value="1"/>
</dbReference>
<dbReference type="KEGG" id="dej:AWY79_09480"/>
<dbReference type="InterPro" id="IPR001347">
    <property type="entry name" value="SIS_dom"/>
</dbReference>
<keyword evidence="11" id="KW-0413">Isomerase</keyword>
<dbReference type="InterPro" id="IPR000644">
    <property type="entry name" value="CBS_dom"/>
</dbReference>
<keyword evidence="2" id="KW-0677">Repeat</keyword>
<dbReference type="RefSeq" id="WP_066802853.1">
    <property type="nucleotide sequence ID" value="NZ_CP014206.1"/>
</dbReference>
<dbReference type="InterPro" id="IPR046348">
    <property type="entry name" value="SIS_dom_sf"/>
</dbReference>
<evidence type="ECO:0000313" key="13">
    <source>
        <dbReference type="Proteomes" id="UP000295506"/>
    </source>
</evidence>
<organism evidence="11 13">
    <name type="scientific">Pseudodesulfovibrio indicus</name>
    <dbReference type="NCBI Taxonomy" id="1716143"/>
    <lineage>
        <taxon>Bacteria</taxon>
        <taxon>Pseudomonadati</taxon>
        <taxon>Thermodesulfobacteriota</taxon>
        <taxon>Desulfovibrionia</taxon>
        <taxon>Desulfovibrionales</taxon>
        <taxon>Desulfovibrionaceae</taxon>
    </lineage>
</organism>
<evidence type="ECO:0000313" key="10">
    <source>
        <dbReference type="EMBL" id="AMK11329.1"/>
    </source>
</evidence>
<dbReference type="GO" id="GO:1901135">
    <property type="term" value="P:carbohydrate derivative metabolic process"/>
    <property type="evidence" value="ECO:0007669"/>
    <property type="project" value="InterPro"/>
</dbReference>
<dbReference type="GO" id="GO:0046872">
    <property type="term" value="F:metal ion binding"/>
    <property type="evidence" value="ECO:0007669"/>
    <property type="project" value="UniProtKB-KW"/>
</dbReference>
<reference evidence="11 13" key="2">
    <citation type="submission" date="2019-03" db="EMBL/GenBank/DDBJ databases">
        <title>Genomic Encyclopedia of Type Strains, Phase IV (KMG-IV): sequencing the most valuable type-strain genomes for metagenomic binning, comparative biology and taxonomic classification.</title>
        <authorList>
            <person name="Goeker M."/>
        </authorList>
    </citation>
    <scope>NUCLEOTIDE SEQUENCE [LARGE SCALE GENOMIC DNA]</scope>
    <source>
        <strain evidence="11 13">DSM 101483</strain>
    </source>
</reference>
<evidence type="ECO:0000313" key="11">
    <source>
        <dbReference type="EMBL" id="TDT89714.1"/>
    </source>
</evidence>
<evidence type="ECO:0000256" key="4">
    <source>
        <dbReference type="PIRNR" id="PIRNR004692"/>
    </source>
</evidence>
<keyword evidence="5" id="KW-0862">Zinc</keyword>
<dbReference type="CDD" id="cd04604">
    <property type="entry name" value="CBS_pair_SIS_assoc"/>
    <property type="match status" value="1"/>
</dbReference>
<evidence type="ECO:0000256" key="1">
    <source>
        <dbReference type="ARBA" id="ARBA00008165"/>
    </source>
</evidence>
<dbReference type="InterPro" id="IPR035474">
    <property type="entry name" value="SIS_Kpsf"/>
</dbReference>
<feature type="site" description="Catalytically relevant" evidence="6">
    <location>
        <position position="191"/>
    </location>
</feature>
<keyword evidence="12" id="KW-1185">Reference proteome</keyword>
<dbReference type="SUPFAM" id="SSF54631">
    <property type="entry name" value="CBS-domain pair"/>
    <property type="match status" value="1"/>
</dbReference>
<feature type="domain" description="SIS" evidence="9">
    <location>
        <begin position="39"/>
        <end position="182"/>
    </location>
</feature>
<keyword evidence="3 7" id="KW-0129">CBS domain</keyword>
<dbReference type="PANTHER" id="PTHR42745">
    <property type="match status" value="1"/>
</dbReference>
<dbReference type="Proteomes" id="UP000055611">
    <property type="component" value="Chromosome"/>
</dbReference>
<dbReference type="OrthoDB" id="9762536at2"/>
<dbReference type="InterPro" id="IPR004800">
    <property type="entry name" value="KdsD/KpsF-type"/>
</dbReference>
<dbReference type="PANTHER" id="PTHR42745:SF1">
    <property type="entry name" value="ARABINOSE 5-PHOSPHATE ISOMERASE KDSD"/>
    <property type="match status" value="1"/>
</dbReference>
<evidence type="ECO:0000259" key="9">
    <source>
        <dbReference type="PROSITE" id="PS51464"/>
    </source>
</evidence>
<dbReference type="PROSITE" id="PS51464">
    <property type="entry name" value="SIS"/>
    <property type="match status" value="1"/>
</dbReference>
<comment type="similarity">
    <text evidence="1 4">Belongs to the SIS family. GutQ/KpsF subfamily.</text>
</comment>
<evidence type="ECO:0000256" key="7">
    <source>
        <dbReference type="PROSITE-ProRule" id="PRU00703"/>
    </source>
</evidence>
<dbReference type="Gene3D" id="3.40.50.10490">
    <property type="entry name" value="Glucose-6-phosphate isomerase like protein, domain 1"/>
    <property type="match status" value="1"/>
</dbReference>
<dbReference type="FunFam" id="3.40.50.10490:FF:000011">
    <property type="entry name" value="Arabinose 5-phosphate isomerase"/>
    <property type="match status" value="1"/>
</dbReference>
<accession>A0A126QNC8</accession>
<proteinExistence type="inferred from homology"/>
<protein>
    <submittedName>
        <fullName evidence="11">Arabinose-5-phosphate isomerase</fullName>
    </submittedName>
</protein>
<evidence type="ECO:0000256" key="5">
    <source>
        <dbReference type="PIRSR" id="PIRSR004692-2"/>
    </source>
</evidence>
<dbReference type="PIRSF" id="PIRSF004692">
    <property type="entry name" value="KdsD_KpsF"/>
    <property type="match status" value="1"/>
</dbReference>
<dbReference type="Pfam" id="PF00571">
    <property type="entry name" value="CBS"/>
    <property type="match status" value="2"/>
</dbReference>
<reference evidence="10 12" key="1">
    <citation type="journal article" date="2016" name="Front. Microbiol.">
        <title>Genome Sequence of the Piezophilic, Mesophilic Sulfate-Reducing Bacterium Desulfovibrio indicus J2T.</title>
        <authorList>
            <person name="Cao J."/>
            <person name="Maignien L."/>
            <person name="Shao Z."/>
            <person name="Alain K."/>
            <person name="Jebbar M."/>
        </authorList>
    </citation>
    <scope>NUCLEOTIDE SEQUENCE [LARGE SCALE GENOMIC DNA]</scope>
    <source>
        <strain evidence="10 12">J2</strain>
    </source>
</reference>
<dbReference type="EMBL" id="SOBK01000003">
    <property type="protein sequence ID" value="TDT89714.1"/>
    <property type="molecule type" value="Genomic_DNA"/>
</dbReference>
<dbReference type="AlphaFoldDB" id="A0A126QNC8"/>
<dbReference type="PROSITE" id="PS51371">
    <property type="entry name" value="CBS"/>
    <property type="match status" value="2"/>
</dbReference>
<sequence length="337" mass="34995">MACISENKDWPAQAREVLDIEIQGLAAVRDQLDGAFEAALTAMARCTGRVVITGIGKSGLVGRKIAATLSSTGTPSFFLHPVEGAHGDMGMIRSEDVILALSNSGGTDEVNAILPTLKSLGATVIAMTSNPASAMAGLADIHITVRVPREACPMGLAPTSSTTAQLAVGDALAVCLMEWKSFGKDDFKRFHPGGSLGQRLATCVDQLMHTDDLPLVSDGATLKEALDVLNTGGLGLVAVVDDDRMLKGVLTDGDVRRMVCIGTLSVDGPVSAVMTTSPRRARAGESSALVLDVMERNQITVLPVVREDGRLAGMVHLHDLLGKGELRFSGGNGGGAG</sequence>
<keyword evidence="5" id="KW-0479">Metal-binding</keyword>
<name>A0A126QNC8_9BACT</name>
<feature type="binding site" evidence="5">
    <location>
        <position position="80"/>
    </location>
    <ligand>
        <name>Zn(2+)</name>
        <dbReference type="ChEBI" id="CHEBI:29105"/>
    </ligand>
</feature>
<evidence type="ECO:0000259" key="8">
    <source>
        <dbReference type="PROSITE" id="PS51371"/>
    </source>
</evidence>
<dbReference type="Pfam" id="PF01380">
    <property type="entry name" value="SIS"/>
    <property type="match status" value="1"/>
</dbReference>
<gene>
    <name evidence="10" type="ORF">AWY79_09480</name>
    <name evidence="11" type="ORF">EDC59_1037</name>
</gene>
<feature type="site" description="Catalytically relevant" evidence="6">
    <location>
        <position position="57"/>
    </location>
</feature>
<dbReference type="CDD" id="cd05014">
    <property type="entry name" value="SIS_Kpsf"/>
    <property type="match status" value="1"/>
</dbReference>
<dbReference type="NCBIfam" id="TIGR00393">
    <property type="entry name" value="kpsF"/>
    <property type="match status" value="1"/>
</dbReference>
<feature type="site" description="Catalytically relevant" evidence="6">
    <location>
        <position position="109"/>
    </location>
</feature>
<evidence type="ECO:0000256" key="2">
    <source>
        <dbReference type="ARBA" id="ARBA00022737"/>
    </source>
</evidence>
<feature type="site" description="Catalytically relevant" evidence="6">
    <location>
        <position position="150"/>
    </location>
</feature>